<comment type="caution">
    <text evidence="3">The sequence shown here is derived from an EMBL/GenBank/DDBJ whole genome shotgun (WGS) entry which is preliminary data.</text>
</comment>
<keyword evidence="2" id="KW-0186">Copper</keyword>
<evidence type="ECO:0000313" key="4">
    <source>
        <dbReference type="Proteomes" id="UP000788262"/>
    </source>
</evidence>
<sequence length="87" mass="9569">MQVDEQSVRPVLNRLRRAQGQLAAVIAMVETGRDCKDVVTQLAAVSRALDRAGFKIVASGMRQCLTEDPDSPPMSQEELERLFLALA</sequence>
<organism evidence="3 4">
    <name type="scientific">Streptomyces actuosus</name>
    <dbReference type="NCBI Taxonomy" id="1885"/>
    <lineage>
        <taxon>Bacteria</taxon>
        <taxon>Bacillati</taxon>
        <taxon>Actinomycetota</taxon>
        <taxon>Actinomycetes</taxon>
        <taxon>Kitasatosporales</taxon>
        <taxon>Streptomycetaceae</taxon>
        <taxon>Streptomyces</taxon>
    </lineage>
</organism>
<dbReference type="EMBL" id="JAFFZS010000001">
    <property type="protein sequence ID" value="MBN0042549.1"/>
    <property type="molecule type" value="Genomic_DNA"/>
</dbReference>
<proteinExistence type="inferred from homology"/>
<dbReference type="InterPro" id="IPR038390">
    <property type="entry name" value="Metal_Tscrpt_repr_sf"/>
</dbReference>
<dbReference type="Proteomes" id="UP000788262">
    <property type="component" value="Unassembled WGS sequence"/>
</dbReference>
<dbReference type="PANTHER" id="PTHR33677">
    <property type="entry name" value="TRANSCRIPTIONAL REPRESSOR FRMR-RELATED"/>
    <property type="match status" value="1"/>
</dbReference>
<dbReference type="RefSeq" id="WP_205380792.1">
    <property type="nucleotide sequence ID" value="NZ_JAFFZS010000001.1"/>
</dbReference>
<evidence type="ECO:0000256" key="2">
    <source>
        <dbReference type="ARBA" id="ARBA00023008"/>
    </source>
</evidence>
<name>A0ABS2VHJ1_STRAS</name>
<comment type="similarity">
    <text evidence="1">Belongs to the CsoR family.</text>
</comment>
<evidence type="ECO:0000313" key="3">
    <source>
        <dbReference type="EMBL" id="MBN0042549.1"/>
    </source>
</evidence>
<protein>
    <submittedName>
        <fullName evidence="3">Metal-sensitive transcriptional regulator</fullName>
    </submittedName>
</protein>
<dbReference type="PANTHER" id="PTHR33677:SF5">
    <property type="entry name" value="TRANSCRIPTIONAL REPRESSOR FRMR"/>
    <property type="match status" value="1"/>
</dbReference>
<accession>A0ABS2VHJ1</accession>
<reference evidence="3 4" key="1">
    <citation type="submission" date="2021-02" db="EMBL/GenBank/DDBJ databases">
        <title>Whole genome sequencing of Streptomyces actuosus VRA1.</title>
        <authorList>
            <person name="Sen G."/>
            <person name="Sen A."/>
        </authorList>
    </citation>
    <scope>NUCLEOTIDE SEQUENCE [LARGE SCALE GENOMIC DNA]</scope>
    <source>
        <strain evidence="3 4">VRA1</strain>
    </source>
</reference>
<evidence type="ECO:0000256" key="1">
    <source>
        <dbReference type="ARBA" id="ARBA00005428"/>
    </source>
</evidence>
<dbReference type="Pfam" id="PF02583">
    <property type="entry name" value="Trns_repr_metal"/>
    <property type="match status" value="1"/>
</dbReference>
<dbReference type="InterPro" id="IPR003735">
    <property type="entry name" value="Metal_Tscrpt_repr"/>
</dbReference>
<gene>
    <name evidence="3" type="ORF">JS756_00165</name>
</gene>
<dbReference type="Gene3D" id="1.20.58.1000">
    <property type="entry name" value="Metal-sensitive repressor, helix protomer"/>
    <property type="match status" value="1"/>
</dbReference>
<keyword evidence="4" id="KW-1185">Reference proteome</keyword>
<dbReference type="CDD" id="cd10148">
    <property type="entry name" value="CsoR-like_DUF156"/>
    <property type="match status" value="1"/>
</dbReference>